<dbReference type="InterPro" id="IPR000709">
    <property type="entry name" value="Leu_Ile_Val-bd"/>
</dbReference>
<accession>A0A9D2HDA4</accession>
<dbReference type="InterPro" id="IPR028082">
    <property type="entry name" value="Peripla_BP_I"/>
</dbReference>
<evidence type="ECO:0000256" key="3">
    <source>
        <dbReference type="ARBA" id="ARBA00022729"/>
    </source>
</evidence>
<dbReference type="GO" id="GO:0006865">
    <property type="term" value="P:amino acid transport"/>
    <property type="evidence" value="ECO:0007669"/>
    <property type="project" value="UniProtKB-KW"/>
</dbReference>
<evidence type="ECO:0000259" key="6">
    <source>
        <dbReference type="Pfam" id="PF13458"/>
    </source>
</evidence>
<dbReference type="SUPFAM" id="SSF53822">
    <property type="entry name" value="Periplasmic binding protein-like I"/>
    <property type="match status" value="1"/>
</dbReference>
<dbReference type="PRINTS" id="PR00337">
    <property type="entry name" value="LEUILEVALBP"/>
</dbReference>
<feature type="domain" description="Leucine-binding protein" evidence="6">
    <location>
        <begin position="24"/>
        <end position="366"/>
    </location>
</feature>
<feature type="signal peptide" evidence="5">
    <location>
        <begin position="1"/>
        <end position="22"/>
    </location>
</feature>
<comment type="similarity">
    <text evidence="1">Belongs to the leucine-binding protein family.</text>
</comment>
<keyword evidence="4" id="KW-0029">Amino-acid transport</keyword>
<protein>
    <submittedName>
        <fullName evidence="7">Branched-chain amino acid ABC transporter substrate-binding protein</fullName>
    </submittedName>
</protein>
<keyword evidence="3 5" id="KW-0732">Signal</keyword>
<dbReference type="Proteomes" id="UP000824225">
    <property type="component" value="Unassembled WGS sequence"/>
</dbReference>
<organism evidence="7 8">
    <name type="scientific">Candidatus Mailhella merdigallinarum</name>
    <dbReference type="NCBI Taxonomy" id="2838658"/>
    <lineage>
        <taxon>Bacteria</taxon>
        <taxon>Pseudomonadati</taxon>
        <taxon>Thermodesulfobacteriota</taxon>
        <taxon>Desulfovibrionia</taxon>
        <taxon>Desulfovibrionales</taxon>
        <taxon>Desulfovibrionaceae</taxon>
        <taxon>Mailhella</taxon>
    </lineage>
</organism>
<comment type="caution">
    <text evidence="7">The sequence shown here is derived from an EMBL/GenBank/DDBJ whole genome shotgun (WGS) entry which is preliminary data.</text>
</comment>
<reference evidence="7" key="1">
    <citation type="journal article" date="2021" name="PeerJ">
        <title>Extensive microbial diversity within the chicken gut microbiome revealed by metagenomics and culture.</title>
        <authorList>
            <person name="Gilroy R."/>
            <person name="Ravi A."/>
            <person name="Getino M."/>
            <person name="Pursley I."/>
            <person name="Horton D.L."/>
            <person name="Alikhan N.F."/>
            <person name="Baker D."/>
            <person name="Gharbi K."/>
            <person name="Hall N."/>
            <person name="Watson M."/>
            <person name="Adriaenssens E.M."/>
            <person name="Foster-Nyarko E."/>
            <person name="Jarju S."/>
            <person name="Secka A."/>
            <person name="Antonio M."/>
            <person name="Oren A."/>
            <person name="Chaudhuri R.R."/>
            <person name="La Ragione R."/>
            <person name="Hildebrand F."/>
            <person name="Pallen M.J."/>
        </authorList>
    </citation>
    <scope>NUCLEOTIDE SEQUENCE</scope>
    <source>
        <strain evidence="7">CHK186-16707</strain>
    </source>
</reference>
<feature type="chain" id="PRO_5038350313" evidence="5">
    <location>
        <begin position="23"/>
        <end position="372"/>
    </location>
</feature>
<evidence type="ECO:0000313" key="7">
    <source>
        <dbReference type="EMBL" id="HJA07960.1"/>
    </source>
</evidence>
<evidence type="ECO:0000313" key="8">
    <source>
        <dbReference type="Proteomes" id="UP000824225"/>
    </source>
</evidence>
<dbReference type="Pfam" id="PF13458">
    <property type="entry name" value="Peripla_BP_6"/>
    <property type="match status" value="1"/>
</dbReference>
<evidence type="ECO:0000256" key="1">
    <source>
        <dbReference type="ARBA" id="ARBA00010062"/>
    </source>
</evidence>
<gene>
    <name evidence="7" type="ORF">H9962_02040</name>
</gene>
<dbReference type="PANTHER" id="PTHR47151:SF2">
    <property type="entry name" value="AMINO ACID BINDING PROTEIN"/>
    <property type="match status" value="1"/>
</dbReference>
<name>A0A9D2HDA4_9BACT</name>
<dbReference type="Gene3D" id="3.40.50.2300">
    <property type="match status" value="2"/>
</dbReference>
<evidence type="ECO:0000256" key="4">
    <source>
        <dbReference type="ARBA" id="ARBA00022970"/>
    </source>
</evidence>
<evidence type="ECO:0000256" key="2">
    <source>
        <dbReference type="ARBA" id="ARBA00022448"/>
    </source>
</evidence>
<dbReference type="InterPro" id="IPR028081">
    <property type="entry name" value="Leu-bd"/>
</dbReference>
<dbReference type="AlphaFoldDB" id="A0A9D2HDA4"/>
<keyword evidence="2" id="KW-0813">Transport</keyword>
<sequence length="372" mass="40038">MKKIRLVVLAALIGLLPVSAMAGTLRIGLMCPLTGGWASEGQDMQHVVSLLVDEVNKAGGIKGNTLELVVEDDGGDPRTAALAAQKLAIAGVSAVIGTYGSAVTEAAQNILDESEILHIATGATSVRLTEKGLEYFFRTSPRDDEQGKVAAQYIKDLGYKKIAIVHDNSSYSKGLAEETRAGLEKEGVEIVFFDALTPKERDYSAILTKLRSADPDLFFYPGYYPEAGLLLRQKKEMGWDVPMMGGDSVNNADLVKIAGLSSCEGFLFFSPPVPADLTTEQGKAFMAAYTKAYETLPNSVWALLAGDAFNVLVEALRHTDGSSDAMAEYLKTGLKDYTGITGTFSFNAKGDRVGDLYQLYQVTAEGEFKVKE</sequence>
<proteinExistence type="inferred from homology"/>
<dbReference type="CDD" id="cd06342">
    <property type="entry name" value="PBP1_ABC_LIVBP-like"/>
    <property type="match status" value="1"/>
</dbReference>
<dbReference type="PANTHER" id="PTHR47151">
    <property type="entry name" value="LEU/ILE/VAL-BINDING ABC TRANSPORTER SUBUNIT"/>
    <property type="match status" value="1"/>
</dbReference>
<dbReference type="EMBL" id="DXAN01000003">
    <property type="protein sequence ID" value="HJA07960.1"/>
    <property type="molecule type" value="Genomic_DNA"/>
</dbReference>
<reference evidence="7" key="2">
    <citation type="submission" date="2021-04" db="EMBL/GenBank/DDBJ databases">
        <authorList>
            <person name="Gilroy R."/>
        </authorList>
    </citation>
    <scope>NUCLEOTIDE SEQUENCE</scope>
    <source>
        <strain evidence="7">CHK186-16707</strain>
    </source>
</reference>
<evidence type="ECO:0000256" key="5">
    <source>
        <dbReference type="SAM" id="SignalP"/>
    </source>
</evidence>